<evidence type="ECO:0000313" key="7">
    <source>
        <dbReference type="Proteomes" id="UP000002493"/>
    </source>
</evidence>
<proteinExistence type="inferred from homology"/>
<keyword evidence="1" id="KW-0521">NADP</keyword>
<organism evidence="6 7">
    <name type="scientific">Vibrio parahaemolyticus serotype O3:K6 (strain RIMD 2210633)</name>
    <dbReference type="NCBI Taxonomy" id="223926"/>
    <lineage>
        <taxon>Bacteria</taxon>
        <taxon>Pseudomonadati</taxon>
        <taxon>Pseudomonadota</taxon>
        <taxon>Gammaproteobacteria</taxon>
        <taxon>Vibrionales</taxon>
        <taxon>Vibrionaceae</taxon>
        <taxon>Vibrio</taxon>
    </lineage>
</organism>
<evidence type="ECO:0000256" key="1">
    <source>
        <dbReference type="ARBA" id="ARBA00022857"/>
    </source>
</evidence>
<sequence>MAIFQGSEMQYTKLPHSSLEISKICLGTMTFGEQNIEQEAFEQLDFAVDHGVNFIDTAEMYPVPPKAETQGLTEQYIGNWLTKSGKREKVVLATKVAGPRNVPHIRENMSLNRRNIHDAIDSSLQRLQTDYVDLYQLHWPQRQTNCFGQLNYPYPDKQEEVTLIETLEALTELVKMGKVRYIGVSNETPWGVMSLLRLAEKHDLPRIVSIQNPYNLLNRSFEVGLSEISHYEGVQLLAYSPLAFGCLSGKYLHGAKPEGARCTKWERFARYFTPQGVKATEAYVNLAREHGLDPAQMALAFVNQRPFVASNIIGATNLDQLKANIDSIDIKLSDELLTDIQAIGTTYSNPCP</sequence>
<reference evidence="6 7" key="1">
    <citation type="journal article" date="2003" name="Lancet">
        <title>Genome sequence of Vibrio parahaemolyticus: a pathogenic mechanism distinct from that of V. cholerae.</title>
        <authorList>
            <person name="Makino K."/>
            <person name="Oshima K."/>
            <person name="Kurokawa K."/>
            <person name="Yokoyama K."/>
            <person name="Uda T."/>
            <person name="Tagomori K."/>
            <person name="Iijima Y."/>
            <person name="Najima M."/>
            <person name="Nakano M."/>
            <person name="Yamashita A."/>
            <person name="Kubota Y."/>
            <person name="Kimura S."/>
            <person name="Yasunaga T."/>
            <person name="Honda T."/>
            <person name="Shinagawa H."/>
            <person name="Hattori M."/>
            <person name="Iida T."/>
        </authorList>
    </citation>
    <scope>NUCLEOTIDE SEQUENCE [LARGE SCALE GENOMIC DNA]</scope>
    <source>
        <strain evidence="7">RIMD 2210633</strain>
    </source>
</reference>
<dbReference type="CDD" id="cd19094">
    <property type="entry name" value="AKR_Tas-like"/>
    <property type="match status" value="1"/>
</dbReference>
<evidence type="ECO:0000256" key="4">
    <source>
        <dbReference type="ARBA" id="ARBA00070119"/>
    </source>
</evidence>
<dbReference type="GO" id="GO:0016491">
    <property type="term" value="F:oxidoreductase activity"/>
    <property type="evidence" value="ECO:0007669"/>
    <property type="project" value="UniProtKB-KW"/>
</dbReference>
<dbReference type="FunFam" id="3.20.20.100:FF:000005">
    <property type="entry name" value="NADP(H)-dependent aldo-keto reductase"/>
    <property type="match status" value="1"/>
</dbReference>
<name>Q87SA8_VIBPA</name>
<dbReference type="KEGG" id="vpa:VP0516"/>
<protein>
    <recommendedName>
        <fullName evidence="4">Protein tas</fullName>
    </recommendedName>
</protein>
<evidence type="ECO:0000256" key="2">
    <source>
        <dbReference type="ARBA" id="ARBA00023002"/>
    </source>
</evidence>
<keyword evidence="2" id="KW-0560">Oxidoreductase</keyword>
<dbReference type="Proteomes" id="UP000002493">
    <property type="component" value="Chromosome 1"/>
</dbReference>
<dbReference type="InterPro" id="IPR023210">
    <property type="entry name" value="NADP_OxRdtase_dom"/>
</dbReference>
<dbReference type="PANTHER" id="PTHR43364">
    <property type="entry name" value="NADH-SPECIFIC METHYLGLYOXAL REDUCTASE-RELATED"/>
    <property type="match status" value="1"/>
</dbReference>
<accession>Q87SA8</accession>
<evidence type="ECO:0000259" key="5">
    <source>
        <dbReference type="Pfam" id="PF00248"/>
    </source>
</evidence>
<dbReference type="HOGENOM" id="CLU_023205_2_0_6"/>
<dbReference type="InterPro" id="IPR050523">
    <property type="entry name" value="AKR_Detox_Biosynth"/>
</dbReference>
<comment type="similarity">
    <text evidence="3">Belongs to the aldo/keto reductase family. Aldo/keto reductase 2 subfamily.</text>
</comment>
<gene>
    <name evidence="6" type="ordered locus">VP0516</name>
</gene>
<dbReference type="NCBIfam" id="NF007912">
    <property type="entry name" value="PRK10625.1"/>
    <property type="match status" value="1"/>
</dbReference>
<dbReference type="eggNOG" id="COG0667">
    <property type="taxonomic scope" value="Bacteria"/>
</dbReference>
<dbReference type="EMBL" id="BA000031">
    <property type="protein sequence ID" value="BAC58779.1"/>
    <property type="molecule type" value="Genomic_DNA"/>
</dbReference>
<dbReference type="Pfam" id="PF00248">
    <property type="entry name" value="Aldo_ket_red"/>
    <property type="match status" value="1"/>
</dbReference>
<dbReference type="SUPFAM" id="SSF51430">
    <property type="entry name" value="NAD(P)-linked oxidoreductase"/>
    <property type="match status" value="1"/>
</dbReference>
<evidence type="ECO:0000256" key="3">
    <source>
        <dbReference type="ARBA" id="ARBA00038157"/>
    </source>
</evidence>
<evidence type="ECO:0000313" key="6">
    <source>
        <dbReference type="EMBL" id="BAC58779.1"/>
    </source>
</evidence>
<dbReference type="PANTHER" id="PTHR43364:SF4">
    <property type="entry name" value="NAD(P)-LINKED OXIDOREDUCTASE SUPERFAMILY PROTEIN"/>
    <property type="match status" value="1"/>
</dbReference>
<feature type="domain" description="NADP-dependent oxidoreductase" evidence="5">
    <location>
        <begin position="23"/>
        <end position="343"/>
    </location>
</feature>
<dbReference type="PATRIC" id="fig|223926.6.peg.492"/>
<dbReference type="Gene3D" id="3.20.20.100">
    <property type="entry name" value="NADP-dependent oxidoreductase domain"/>
    <property type="match status" value="1"/>
</dbReference>
<dbReference type="InterPro" id="IPR036812">
    <property type="entry name" value="NAD(P)_OxRdtase_dom_sf"/>
</dbReference>
<dbReference type="AlphaFoldDB" id="Q87SA8"/>